<evidence type="ECO:0000313" key="2">
    <source>
        <dbReference type="Proteomes" id="UP000790709"/>
    </source>
</evidence>
<reference evidence="1" key="1">
    <citation type="journal article" date="2021" name="New Phytol.">
        <title>Evolutionary innovations through gain and loss of genes in the ectomycorrhizal Boletales.</title>
        <authorList>
            <person name="Wu G."/>
            <person name="Miyauchi S."/>
            <person name="Morin E."/>
            <person name="Kuo A."/>
            <person name="Drula E."/>
            <person name="Varga T."/>
            <person name="Kohler A."/>
            <person name="Feng B."/>
            <person name="Cao Y."/>
            <person name="Lipzen A."/>
            <person name="Daum C."/>
            <person name="Hundley H."/>
            <person name="Pangilinan J."/>
            <person name="Johnson J."/>
            <person name="Barry K."/>
            <person name="LaButti K."/>
            <person name="Ng V."/>
            <person name="Ahrendt S."/>
            <person name="Min B."/>
            <person name="Choi I.G."/>
            <person name="Park H."/>
            <person name="Plett J.M."/>
            <person name="Magnuson J."/>
            <person name="Spatafora J.W."/>
            <person name="Nagy L.G."/>
            <person name="Henrissat B."/>
            <person name="Grigoriev I.V."/>
            <person name="Yang Z.L."/>
            <person name="Xu J."/>
            <person name="Martin F.M."/>
        </authorList>
    </citation>
    <scope>NUCLEOTIDE SEQUENCE</scope>
    <source>
        <strain evidence="1">KUC20120723A-06</strain>
    </source>
</reference>
<evidence type="ECO:0000313" key="1">
    <source>
        <dbReference type="EMBL" id="KAH7927507.1"/>
    </source>
</evidence>
<gene>
    <name evidence="1" type="ORF">BV22DRAFT_1031696</name>
</gene>
<proteinExistence type="predicted"/>
<dbReference type="Proteomes" id="UP000790709">
    <property type="component" value="Unassembled WGS sequence"/>
</dbReference>
<name>A0ACB8BPK6_9AGAM</name>
<protein>
    <submittedName>
        <fullName evidence="1">Uncharacterized protein</fullName>
    </submittedName>
</protein>
<keyword evidence="2" id="KW-1185">Reference proteome</keyword>
<comment type="caution">
    <text evidence="1">The sequence shown here is derived from an EMBL/GenBank/DDBJ whole genome shotgun (WGS) entry which is preliminary data.</text>
</comment>
<organism evidence="1 2">
    <name type="scientific">Leucogyrophana mollusca</name>
    <dbReference type="NCBI Taxonomy" id="85980"/>
    <lineage>
        <taxon>Eukaryota</taxon>
        <taxon>Fungi</taxon>
        <taxon>Dikarya</taxon>
        <taxon>Basidiomycota</taxon>
        <taxon>Agaricomycotina</taxon>
        <taxon>Agaricomycetes</taxon>
        <taxon>Agaricomycetidae</taxon>
        <taxon>Boletales</taxon>
        <taxon>Boletales incertae sedis</taxon>
        <taxon>Leucogyrophana</taxon>
    </lineage>
</organism>
<dbReference type="EMBL" id="MU266365">
    <property type="protein sequence ID" value="KAH7927507.1"/>
    <property type="molecule type" value="Genomic_DNA"/>
</dbReference>
<sequence>MSDASGPRYVPGAPPPAALSKSQKKKRKIVKNKTADSPVEGSVTIPDTTAAALVEKAPEESELKEGAVAPELVAGSDYAPGSDDPLSRPSPIIELLQKRIKALNKKISRIASYASTDYEKLNDDQKRTLKTLPSLEAVQKELDEVKKAIETHESDLGRELAVKRAEAERAESARIAEAISATEVSCTGKTSSLLTLLRLHALLASGNPLPVVLEFDDAEGSAIFSVADILLGEDGESKQSAISGLLSGQGELNGVSYARLLDVVQAFLNPPRDPTPLPAEPEVVAESEATEETPVQEEDAPVAGIPGTLSVSSSFHFMQASELETPTFETNAEWVEKVDVEQAPNGLAEHAVEPAAAPTENAGGVNAVALTEELAGSTAGNGPIDWADADEEGGLPSIAGLQASFAPSGSATPVVETIEIVSLPAPVPVNGAPPVHHAEDDGFTPTRGGRSRGRGGFRGERGGPRGGFRGGERGGFRGGERGFRGGNRGGDRGGYRGRSDGEWRGGDQQNRGRGRGRGRGERGGYHEGRGAPPSAPPS</sequence>
<accession>A0ACB8BPK6</accession>